<evidence type="ECO:0000256" key="6">
    <source>
        <dbReference type="ARBA" id="ARBA00023014"/>
    </source>
</evidence>
<dbReference type="CDD" id="cd06185">
    <property type="entry name" value="PDR_like"/>
    <property type="match status" value="1"/>
</dbReference>
<dbReference type="SUPFAM" id="SSF63380">
    <property type="entry name" value="Riboflavin synthase domain-like"/>
    <property type="match status" value="1"/>
</dbReference>
<organism evidence="9 10">
    <name type="scientific">Komagataeibacter saccharivorans</name>
    <dbReference type="NCBI Taxonomy" id="265959"/>
    <lineage>
        <taxon>Bacteria</taxon>
        <taxon>Pseudomonadati</taxon>
        <taxon>Pseudomonadota</taxon>
        <taxon>Alphaproteobacteria</taxon>
        <taxon>Acetobacterales</taxon>
        <taxon>Acetobacteraceae</taxon>
        <taxon>Komagataeibacter</taxon>
    </lineage>
</organism>
<keyword evidence="2" id="KW-0001">2Fe-2S</keyword>
<dbReference type="OrthoDB" id="9792185at2"/>
<evidence type="ECO:0000256" key="2">
    <source>
        <dbReference type="ARBA" id="ARBA00022714"/>
    </source>
</evidence>
<keyword evidence="4 9" id="KW-0560">Oxidoreductase</keyword>
<dbReference type="Proteomes" id="UP000264120">
    <property type="component" value="Chromosome"/>
</dbReference>
<dbReference type="InterPro" id="IPR036010">
    <property type="entry name" value="2Fe-2S_ferredoxin-like_sf"/>
</dbReference>
<evidence type="ECO:0000259" key="7">
    <source>
        <dbReference type="PROSITE" id="PS51085"/>
    </source>
</evidence>
<dbReference type="PROSITE" id="PS51085">
    <property type="entry name" value="2FE2S_FER_2"/>
    <property type="match status" value="1"/>
</dbReference>
<evidence type="ECO:0000256" key="4">
    <source>
        <dbReference type="ARBA" id="ARBA00023002"/>
    </source>
</evidence>
<dbReference type="Gene3D" id="3.40.50.80">
    <property type="entry name" value="Nucleotide-binding domain of ferredoxin-NADP reductase (FNR) module"/>
    <property type="match status" value="1"/>
</dbReference>
<dbReference type="SUPFAM" id="SSF52343">
    <property type="entry name" value="Ferredoxin reductase-like, C-terminal NADP-linked domain"/>
    <property type="match status" value="1"/>
</dbReference>
<dbReference type="Gene3D" id="2.40.30.10">
    <property type="entry name" value="Translation factors"/>
    <property type="match status" value="1"/>
</dbReference>
<dbReference type="GO" id="GO:0051213">
    <property type="term" value="F:dioxygenase activity"/>
    <property type="evidence" value="ECO:0007669"/>
    <property type="project" value="UniProtKB-KW"/>
</dbReference>
<evidence type="ECO:0000259" key="8">
    <source>
        <dbReference type="PROSITE" id="PS51384"/>
    </source>
</evidence>
<gene>
    <name evidence="9" type="primary">pobB</name>
    <name evidence="9" type="ORF">CD178_02885</name>
</gene>
<accession>A0A347WFI8</accession>
<dbReference type="SUPFAM" id="SSF54292">
    <property type="entry name" value="2Fe-2S ferredoxin-like"/>
    <property type="match status" value="1"/>
</dbReference>
<keyword evidence="3" id="KW-0479">Metal-binding</keyword>
<dbReference type="InterPro" id="IPR012675">
    <property type="entry name" value="Beta-grasp_dom_sf"/>
</dbReference>
<sequence>MLTVRLVSIHYAAPDVNVYMFRAPDGTALPPAPGGSHIDLHIDATTTRQYSLVNEGEAPDTYQIAVRRMPDGRGGSDRWHRESIVGETYTISAPRCIFPVSPPPGMREILLAGGIGITPMLSIWRARRRAGLKPHLYYWGPERGRMAFYHELAGQDDVTLIETAHGMDQPRVSDIIRIHPGSHLFYACGPERMIHEAEQALGNSQQLLIERFAPLGTVPSVQDNGYTVRLARSGHDLHVLPGETILAACLRNNLDVAYSCEQGVCGACEIRVLKGRVNHRDALHQPGTERDVMMICCSEPADASILELDL</sequence>
<protein>
    <submittedName>
        <fullName evidence="9">Phenoxybenzoate dioxygenase subunit beta</fullName>
        <ecNumber evidence="9">1.-.-.-</ecNumber>
    </submittedName>
</protein>
<dbReference type="PRINTS" id="PR00409">
    <property type="entry name" value="PHDIOXRDTASE"/>
</dbReference>
<dbReference type="Gene3D" id="3.10.20.30">
    <property type="match status" value="1"/>
</dbReference>
<dbReference type="InterPro" id="IPR017938">
    <property type="entry name" value="Riboflavin_synthase-like_b-brl"/>
</dbReference>
<dbReference type="InterPro" id="IPR001041">
    <property type="entry name" value="2Fe-2S_ferredoxin-type"/>
</dbReference>
<evidence type="ECO:0000256" key="3">
    <source>
        <dbReference type="ARBA" id="ARBA00022723"/>
    </source>
</evidence>
<dbReference type="AlphaFoldDB" id="A0A347WFI8"/>
<keyword evidence="1" id="KW-0285">Flavoprotein</keyword>
<dbReference type="PROSITE" id="PS00197">
    <property type="entry name" value="2FE2S_FER_1"/>
    <property type="match status" value="1"/>
</dbReference>
<name>A0A347WFI8_9PROT</name>
<feature type="domain" description="FAD-binding FR-type" evidence="8">
    <location>
        <begin position="1"/>
        <end position="101"/>
    </location>
</feature>
<dbReference type="RefSeq" id="WP_118963440.1">
    <property type="nucleotide sequence ID" value="NZ_JBDNYX010000108.1"/>
</dbReference>
<dbReference type="InterPro" id="IPR017927">
    <property type="entry name" value="FAD-bd_FR_type"/>
</dbReference>
<keyword evidence="5" id="KW-0408">Iron</keyword>
<evidence type="ECO:0000256" key="1">
    <source>
        <dbReference type="ARBA" id="ARBA00022630"/>
    </source>
</evidence>
<dbReference type="PROSITE" id="PS51384">
    <property type="entry name" value="FAD_FR"/>
    <property type="match status" value="1"/>
</dbReference>
<dbReference type="CDD" id="cd00207">
    <property type="entry name" value="fer2"/>
    <property type="match status" value="1"/>
</dbReference>
<feature type="domain" description="2Fe-2S ferredoxin-type" evidence="7">
    <location>
        <begin position="226"/>
        <end position="310"/>
    </location>
</feature>
<reference evidence="9 10" key="1">
    <citation type="submission" date="2017-08" db="EMBL/GenBank/DDBJ databases">
        <title>Complete genome sequence of Gluconacetobacter saccharivorans CV1 isolated from Fermented Vinegar.</title>
        <authorList>
            <person name="Kim S.-Y."/>
        </authorList>
    </citation>
    <scope>NUCLEOTIDE SEQUENCE [LARGE SCALE GENOMIC DNA]</scope>
    <source>
        <strain evidence="9 10">CV1</strain>
    </source>
</reference>
<dbReference type="KEGG" id="ksc:CD178_02885"/>
<dbReference type="InterPro" id="IPR006058">
    <property type="entry name" value="2Fe2S_fd_BS"/>
</dbReference>
<keyword evidence="10" id="KW-1185">Reference proteome</keyword>
<dbReference type="EMBL" id="CP023036">
    <property type="protein sequence ID" value="AXY23631.1"/>
    <property type="molecule type" value="Genomic_DNA"/>
</dbReference>
<proteinExistence type="predicted"/>
<dbReference type="PANTHER" id="PTHR47354">
    <property type="entry name" value="NADH OXIDOREDUCTASE HCR"/>
    <property type="match status" value="1"/>
</dbReference>
<keyword evidence="9" id="KW-0223">Dioxygenase</keyword>
<evidence type="ECO:0000313" key="10">
    <source>
        <dbReference type="Proteomes" id="UP000264120"/>
    </source>
</evidence>
<evidence type="ECO:0000313" key="9">
    <source>
        <dbReference type="EMBL" id="AXY23631.1"/>
    </source>
</evidence>
<dbReference type="GO" id="GO:0046872">
    <property type="term" value="F:metal ion binding"/>
    <property type="evidence" value="ECO:0007669"/>
    <property type="project" value="UniProtKB-KW"/>
</dbReference>
<dbReference type="Pfam" id="PF00111">
    <property type="entry name" value="Fer2"/>
    <property type="match status" value="1"/>
</dbReference>
<keyword evidence="6" id="KW-0411">Iron-sulfur</keyword>
<dbReference type="PANTHER" id="PTHR47354:SF1">
    <property type="entry name" value="CARNITINE MONOOXYGENASE REDUCTASE SUBUNIT"/>
    <property type="match status" value="1"/>
</dbReference>
<dbReference type="GO" id="GO:0051537">
    <property type="term" value="F:2 iron, 2 sulfur cluster binding"/>
    <property type="evidence" value="ECO:0007669"/>
    <property type="project" value="UniProtKB-KW"/>
</dbReference>
<dbReference type="InterPro" id="IPR039261">
    <property type="entry name" value="FNR_nucleotide-bd"/>
</dbReference>
<dbReference type="InterPro" id="IPR050415">
    <property type="entry name" value="MRET"/>
</dbReference>
<evidence type="ECO:0000256" key="5">
    <source>
        <dbReference type="ARBA" id="ARBA00023004"/>
    </source>
</evidence>
<dbReference type="EC" id="1.-.-.-" evidence="9"/>